<proteinExistence type="predicted"/>
<dbReference type="AlphaFoldDB" id="A0ABD6M5E9"/>
<keyword evidence="3" id="KW-1185">Reference proteome</keyword>
<comment type="caution">
    <text evidence="2">The sequence shown here is derived from an EMBL/GenBank/DDBJ whole genome shotgun (WGS) entry which is preliminary data.</text>
</comment>
<gene>
    <name evidence="2" type="ORF">FCH32_19160</name>
</gene>
<evidence type="ECO:0000259" key="1">
    <source>
        <dbReference type="Pfam" id="PF19192"/>
    </source>
</evidence>
<dbReference type="Proteomes" id="UP000729009">
    <property type="component" value="Unassembled WGS sequence"/>
</dbReference>
<dbReference type="EMBL" id="SUQN01000008">
    <property type="protein sequence ID" value="NTZ52394.1"/>
    <property type="molecule type" value="Genomic_DNA"/>
</dbReference>
<feature type="domain" description="Response receiver" evidence="1">
    <location>
        <begin position="19"/>
        <end position="179"/>
    </location>
</feature>
<dbReference type="InterPro" id="IPR043834">
    <property type="entry name" value="REC"/>
</dbReference>
<organism evidence="2 3">
    <name type="scientific">Citrobacter gillenii</name>
    <dbReference type="NCBI Taxonomy" id="67828"/>
    <lineage>
        <taxon>Bacteria</taxon>
        <taxon>Pseudomonadati</taxon>
        <taxon>Pseudomonadota</taxon>
        <taxon>Gammaproteobacteria</taxon>
        <taxon>Enterobacterales</taxon>
        <taxon>Enterobacteriaceae</taxon>
        <taxon>Citrobacter</taxon>
        <taxon>Citrobacter freundii complex</taxon>
    </lineage>
</organism>
<dbReference type="RefSeq" id="WP_174361344.1">
    <property type="nucleotide sequence ID" value="NZ_SUQN01000008.1"/>
</dbReference>
<dbReference type="Pfam" id="PF19192">
    <property type="entry name" value="Response_reg_2"/>
    <property type="match status" value="1"/>
</dbReference>
<sequence>MAEATSFKDLVNEAFILPLRSVLIVDDQYPTWEEIFSEKNLDVSSDSSGTDVVPQKKWHTLATAGEVMRLIKQFREHKPGLIIDIHDGVSISQEEGKTRSESPEELADHLHQSDLLILDYNLEGAEAGTGGDTARKILASVLNNQHFNLVVVHTSEDLDNVSHECLRSLLPSCTSQYTPEMKEQISLLDQVIIQQEDSGRFDRSVILDKMDMATYIAARHPAGGQQKALGKFMSCKGAFVLLNEWASELQLQQAQRRVFFYWAIEQYEKKYINDFSINPLQLLDWNITEKCKWLRTSRGFVCFVRKGPENLMAELEVALLDWKPTPSRLLSAKFRNEISRLGAEVEETSLKQRHAYAKFYETICNPGSNELSAEHTELLRTYRLKNHVARQSEMLSFLVEDAVADFGRKIYQADLASGSTYHQHYRVDLSKEAEKKQAISEYNRYVCCLPSRISEDGKSAPEQLDSGHIFKLGDTWWVCATPACDLQPGQSIIAFNKGNDASLRPFTAIRLHPSSPDNLTQNHINSGSYCYVEYDGNIIGLGIRSPKDDVSSPAIQKVDWRAFVAEQGGMIENRILPLLEIQLEFKDNTIKSLPKKAEVVAKLRYEYALNYIQRVGASVSRIGLGYVAL</sequence>
<name>A0ABD6M5E9_9ENTR</name>
<protein>
    <recommendedName>
        <fullName evidence="1">Response receiver domain-containing protein</fullName>
    </recommendedName>
</protein>
<accession>A0ABD6M5E9</accession>
<evidence type="ECO:0000313" key="3">
    <source>
        <dbReference type="Proteomes" id="UP000729009"/>
    </source>
</evidence>
<evidence type="ECO:0000313" key="2">
    <source>
        <dbReference type="EMBL" id="NTZ52394.1"/>
    </source>
</evidence>
<reference evidence="2 3" key="1">
    <citation type="submission" date="2019-05" db="EMBL/GenBank/DDBJ databases">
        <title>Draft genomes of bacterial isolates retrieved from different Forrest soils.</title>
        <authorList>
            <person name="Soares-Castro P."/>
            <person name="Santos P.M."/>
        </authorList>
    </citation>
    <scope>NUCLEOTIDE SEQUENCE [LARGE SCALE GENOMIC DNA]</scope>
    <source>
        <strain evidence="2 3">UMG736</strain>
    </source>
</reference>